<gene>
    <name evidence="1" type="ORF">POM88_047975</name>
</gene>
<evidence type="ECO:0000313" key="1">
    <source>
        <dbReference type="EMBL" id="KAK1354719.1"/>
    </source>
</evidence>
<evidence type="ECO:0000313" key="2">
    <source>
        <dbReference type="Proteomes" id="UP001237642"/>
    </source>
</evidence>
<dbReference type="Gene3D" id="3.60.10.10">
    <property type="entry name" value="Endonuclease/exonuclease/phosphatase"/>
    <property type="match status" value="1"/>
</dbReference>
<dbReference type="AlphaFoldDB" id="A0AAD8GUW7"/>
<evidence type="ECO:0008006" key="3">
    <source>
        <dbReference type="Google" id="ProtNLM"/>
    </source>
</evidence>
<dbReference type="Proteomes" id="UP001237642">
    <property type="component" value="Unassembled WGS sequence"/>
</dbReference>
<dbReference type="PANTHER" id="PTHR35218">
    <property type="entry name" value="RNASE H DOMAIN-CONTAINING PROTEIN"/>
    <property type="match status" value="1"/>
</dbReference>
<reference evidence="1" key="2">
    <citation type="submission" date="2023-05" db="EMBL/GenBank/DDBJ databases">
        <authorList>
            <person name="Schelkunov M.I."/>
        </authorList>
    </citation>
    <scope>NUCLEOTIDE SEQUENCE</scope>
    <source>
        <strain evidence="1">Hsosn_3</strain>
        <tissue evidence="1">Leaf</tissue>
    </source>
</reference>
<proteinExistence type="predicted"/>
<keyword evidence="2" id="KW-1185">Reference proteome</keyword>
<name>A0AAD8GUW7_9APIA</name>
<sequence>MKAIIWDCRVVALIEILKVNNPRILVLLETRVQGHRSLEILRRTCFSKVERVEARGFAGGIWMFWSESLVNIELIDANNKSISAIVRRTCEMDWLLTVIYARPHYSTRETLWEYICGLNNAVKGLWMLAVDLNTVVKESEKRGGAPFDRAKCQGFLNCMHHCCLIDLGFND</sequence>
<comment type="caution">
    <text evidence="1">The sequence shown here is derived from an EMBL/GenBank/DDBJ whole genome shotgun (WGS) entry which is preliminary data.</text>
</comment>
<protein>
    <recommendedName>
        <fullName evidence="3">Endonuclease/exonuclease/phosphatase domain-containing protein</fullName>
    </recommendedName>
</protein>
<reference evidence="1" key="1">
    <citation type="submission" date="2023-02" db="EMBL/GenBank/DDBJ databases">
        <title>Genome of toxic invasive species Heracleum sosnowskyi carries increased number of genes despite the absence of recent whole-genome duplications.</title>
        <authorList>
            <person name="Schelkunov M."/>
            <person name="Shtratnikova V."/>
            <person name="Makarenko M."/>
            <person name="Klepikova A."/>
            <person name="Omelchenko D."/>
            <person name="Novikova G."/>
            <person name="Obukhova E."/>
            <person name="Bogdanov V."/>
            <person name="Penin A."/>
            <person name="Logacheva M."/>
        </authorList>
    </citation>
    <scope>NUCLEOTIDE SEQUENCE</scope>
    <source>
        <strain evidence="1">Hsosn_3</strain>
        <tissue evidence="1">Leaf</tissue>
    </source>
</reference>
<accession>A0AAD8GUW7</accession>
<dbReference type="SUPFAM" id="SSF56219">
    <property type="entry name" value="DNase I-like"/>
    <property type="match status" value="1"/>
</dbReference>
<dbReference type="EMBL" id="JAUIZM010000011">
    <property type="protein sequence ID" value="KAK1354719.1"/>
    <property type="molecule type" value="Genomic_DNA"/>
</dbReference>
<dbReference type="InterPro" id="IPR036691">
    <property type="entry name" value="Endo/exonu/phosph_ase_sf"/>
</dbReference>
<organism evidence="1 2">
    <name type="scientific">Heracleum sosnowskyi</name>
    <dbReference type="NCBI Taxonomy" id="360622"/>
    <lineage>
        <taxon>Eukaryota</taxon>
        <taxon>Viridiplantae</taxon>
        <taxon>Streptophyta</taxon>
        <taxon>Embryophyta</taxon>
        <taxon>Tracheophyta</taxon>
        <taxon>Spermatophyta</taxon>
        <taxon>Magnoliopsida</taxon>
        <taxon>eudicotyledons</taxon>
        <taxon>Gunneridae</taxon>
        <taxon>Pentapetalae</taxon>
        <taxon>asterids</taxon>
        <taxon>campanulids</taxon>
        <taxon>Apiales</taxon>
        <taxon>Apiaceae</taxon>
        <taxon>Apioideae</taxon>
        <taxon>apioid superclade</taxon>
        <taxon>Tordylieae</taxon>
        <taxon>Tordyliinae</taxon>
        <taxon>Heracleum</taxon>
    </lineage>
</organism>
<dbReference type="PANTHER" id="PTHR35218:SF9">
    <property type="entry name" value="ENDONUCLEASE_EXONUCLEASE_PHOSPHATASE DOMAIN-CONTAINING PROTEIN"/>
    <property type="match status" value="1"/>
</dbReference>